<dbReference type="PANTHER" id="PTHR32024">
    <property type="entry name" value="TRK SYSTEM POTASSIUM UPTAKE PROTEIN TRKG-RELATED"/>
    <property type="match status" value="1"/>
</dbReference>
<dbReference type="GO" id="GO:0030001">
    <property type="term" value="P:metal ion transport"/>
    <property type="evidence" value="ECO:0007669"/>
    <property type="project" value="UniProtKB-ARBA"/>
</dbReference>
<feature type="transmembrane region" description="Helical" evidence="8">
    <location>
        <begin position="239"/>
        <end position="262"/>
    </location>
</feature>
<dbReference type="Proteomes" id="UP000321440">
    <property type="component" value="Unassembled WGS sequence"/>
</dbReference>
<reference evidence="9 10" key="1">
    <citation type="submission" date="2019-07" db="EMBL/GenBank/DDBJ databases">
        <title>Whole genome shotgun sequence of Alkalibacillus haloalkaliphilus NBRC 103110.</title>
        <authorList>
            <person name="Hosoyama A."/>
            <person name="Uohara A."/>
            <person name="Ohji S."/>
            <person name="Ichikawa N."/>
        </authorList>
    </citation>
    <scope>NUCLEOTIDE SEQUENCE [LARGE SCALE GENOMIC DNA]</scope>
    <source>
        <strain evidence="9 10">NBRC 103110</strain>
    </source>
</reference>
<keyword evidence="6" id="KW-0406">Ion transport</keyword>
<accession>A0A511W4T4</accession>
<feature type="transmembrane region" description="Helical" evidence="8">
    <location>
        <begin position="52"/>
        <end position="71"/>
    </location>
</feature>
<evidence type="ECO:0000256" key="7">
    <source>
        <dbReference type="ARBA" id="ARBA00023136"/>
    </source>
</evidence>
<evidence type="ECO:0000256" key="2">
    <source>
        <dbReference type="ARBA" id="ARBA00022448"/>
    </source>
</evidence>
<dbReference type="GO" id="GO:0008324">
    <property type="term" value="F:monoatomic cation transmembrane transporter activity"/>
    <property type="evidence" value="ECO:0007669"/>
    <property type="project" value="InterPro"/>
</dbReference>
<dbReference type="PANTHER" id="PTHR32024:SF4">
    <property type="entry name" value="KTR SYSTEM POTASSIUM UPTAKE PROTEIN D"/>
    <property type="match status" value="1"/>
</dbReference>
<dbReference type="Pfam" id="PF02386">
    <property type="entry name" value="TrkH"/>
    <property type="match status" value="1"/>
</dbReference>
<dbReference type="AlphaFoldDB" id="A0A511W4T4"/>
<comment type="subcellular location">
    <subcellularLocation>
        <location evidence="1">Cell membrane</location>
        <topology evidence="1">Multi-pass membrane protein</topology>
    </subcellularLocation>
</comment>
<dbReference type="GO" id="GO:0005886">
    <property type="term" value="C:plasma membrane"/>
    <property type="evidence" value="ECO:0007669"/>
    <property type="project" value="UniProtKB-SubCell"/>
</dbReference>
<feature type="transmembrane region" description="Helical" evidence="8">
    <location>
        <begin position="419"/>
        <end position="439"/>
    </location>
</feature>
<dbReference type="InterPro" id="IPR003445">
    <property type="entry name" value="Cat_transpt"/>
</dbReference>
<evidence type="ECO:0000313" key="10">
    <source>
        <dbReference type="Proteomes" id="UP000321440"/>
    </source>
</evidence>
<feature type="transmembrane region" description="Helical" evidence="8">
    <location>
        <begin position="77"/>
        <end position="107"/>
    </location>
</feature>
<keyword evidence="3" id="KW-1003">Cell membrane</keyword>
<protein>
    <submittedName>
        <fullName evidence="9">Ktr system potassium uptake protein D</fullName>
    </submittedName>
</protein>
<evidence type="ECO:0000256" key="4">
    <source>
        <dbReference type="ARBA" id="ARBA00022692"/>
    </source>
</evidence>
<feature type="transmembrane region" description="Helical" evidence="8">
    <location>
        <begin position="138"/>
        <end position="158"/>
    </location>
</feature>
<name>A0A511W4T4_9BACI</name>
<comment type="caution">
    <text evidence="9">The sequence shown here is derived from an EMBL/GenBank/DDBJ whole genome shotgun (WGS) entry which is preliminary data.</text>
</comment>
<proteinExistence type="predicted"/>
<dbReference type="OrthoDB" id="9810952at2"/>
<keyword evidence="7 8" id="KW-0472">Membrane</keyword>
<gene>
    <name evidence="9" type="primary">ktrD</name>
    <name evidence="9" type="ORF">AHA02nite_11140</name>
</gene>
<keyword evidence="10" id="KW-1185">Reference proteome</keyword>
<evidence type="ECO:0000256" key="1">
    <source>
        <dbReference type="ARBA" id="ARBA00004651"/>
    </source>
</evidence>
<keyword evidence="4 8" id="KW-0812">Transmembrane</keyword>
<keyword evidence="5 8" id="KW-1133">Transmembrane helix</keyword>
<evidence type="ECO:0000313" key="9">
    <source>
        <dbReference type="EMBL" id="GEN45338.1"/>
    </source>
</evidence>
<feature type="transmembrane region" description="Helical" evidence="8">
    <location>
        <begin position="198"/>
        <end position="219"/>
    </location>
</feature>
<keyword evidence="2" id="KW-0813">Transport</keyword>
<dbReference type="EMBL" id="BJYA01000004">
    <property type="protein sequence ID" value="GEN45338.1"/>
    <property type="molecule type" value="Genomic_DNA"/>
</dbReference>
<organism evidence="9 10">
    <name type="scientific">Alkalibacillus haloalkaliphilus</name>
    <dbReference type="NCBI Taxonomy" id="94136"/>
    <lineage>
        <taxon>Bacteria</taxon>
        <taxon>Bacillati</taxon>
        <taxon>Bacillota</taxon>
        <taxon>Bacilli</taxon>
        <taxon>Bacillales</taxon>
        <taxon>Bacillaceae</taxon>
        <taxon>Alkalibacillus</taxon>
    </lineage>
</organism>
<dbReference type="RefSeq" id="WP_146815201.1">
    <property type="nucleotide sequence ID" value="NZ_BJYA01000004.1"/>
</dbReference>
<evidence type="ECO:0000256" key="8">
    <source>
        <dbReference type="SAM" id="Phobius"/>
    </source>
</evidence>
<feature type="transmembrane region" description="Helical" evidence="8">
    <location>
        <begin position="362"/>
        <end position="383"/>
    </location>
</feature>
<evidence type="ECO:0000256" key="3">
    <source>
        <dbReference type="ARBA" id="ARBA00022475"/>
    </source>
</evidence>
<evidence type="ECO:0000256" key="5">
    <source>
        <dbReference type="ARBA" id="ARBA00022989"/>
    </source>
</evidence>
<feature type="transmembrane region" description="Helical" evidence="8">
    <location>
        <begin position="20"/>
        <end position="40"/>
    </location>
</feature>
<evidence type="ECO:0000256" key="6">
    <source>
        <dbReference type="ARBA" id="ARBA00023065"/>
    </source>
</evidence>
<sequence length="458" mass="50878">MSRMDRLTPNKSILDKLTPVQLISLYYFIAASVAAFLLSLPISHKDGVQLTFMEVLFTAVSAVTVTGLTVVETADSFSVFGIFMIALALQIGGLGVMALGTLIWIVLGKKIGFKERRLIMTDQNTKSIAGIVRLVKEMFIVILAIEFIGFIILGTYYLTYFDSALQAYYHGFFASVSATTNGGFDITGASLEPFANDYFVQFINILLIIAGAIGFPVLIELKEYLQISQEERNLKRFSLFTKLTSLTYFVLLAFSLIVILILEFNHFFADKTWHEAFFYSLFQSTTARSGGLSTMDMNEFTTQTQLFLSSMMFIGASPSSVGGGIRTTTFALVIIFIISFASGRNRVRIFGREIEEEDLFKAVVVTLLAMLMFFSVVIVITALDGHLSLNSIIFEVSSAFGTTGLSMGITNELSNFSQILLMGLMLIGRIGILTFLFSFNRGKTKDRYRYPKEKINIG</sequence>
<feature type="transmembrane region" description="Helical" evidence="8">
    <location>
        <begin position="321"/>
        <end position="341"/>
    </location>
</feature>